<dbReference type="Gene3D" id="2.60.120.260">
    <property type="entry name" value="Galactose-binding domain-like"/>
    <property type="match status" value="1"/>
</dbReference>
<evidence type="ECO:0000313" key="5">
    <source>
        <dbReference type="EMBL" id="PVY41630.1"/>
    </source>
</evidence>
<keyword evidence="6" id="KW-1185">Reference proteome</keyword>
<dbReference type="GO" id="GO:0004565">
    <property type="term" value="F:beta-galactosidase activity"/>
    <property type="evidence" value="ECO:0007669"/>
    <property type="project" value="InterPro"/>
</dbReference>
<dbReference type="EMBL" id="QEKH01000013">
    <property type="protein sequence ID" value="PVY41630.1"/>
    <property type="molecule type" value="Genomic_DNA"/>
</dbReference>
<feature type="coiled-coil region" evidence="3">
    <location>
        <begin position="483"/>
        <end position="514"/>
    </location>
</feature>
<accession>A0A2U1AYX4</accession>
<dbReference type="Gene3D" id="3.20.20.80">
    <property type="entry name" value="Glycosidases"/>
    <property type="match status" value="1"/>
</dbReference>
<dbReference type="Proteomes" id="UP000245959">
    <property type="component" value="Unassembled WGS sequence"/>
</dbReference>
<evidence type="ECO:0000256" key="3">
    <source>
        <dbReference type="SAM" id="Coils"/>
    </source>
</evidence>
<dbReference type="GO" id="GO:0005975">
    <property type="term" value="P:carbohydrate metabolic process"/>
    <property type="evidence" value="ECO:0007669"/>
    <property type="project" value="InterPro"/>
</dbReference>
<protein>
    <submittedName>
        <fullName evidence="5">Carbohydrate binding protein with CBM9 domain</fullName>
    </submittedName>
</protein>
<evidence type="ECO:0000256" key="2">
    <source>
        <dbReference type="ARBA" id="ARBA00023295"/>
    </source>
</evidence>
<dbReference type="SUPFAM" id="SSF49785">
    <property type="entry name" value="Galactose-binding domain-like"/>
    <property type="match status" value="1"/>
</dbReference>
<dbReference type="GeneID" id="78295358"/>
<dbReference type="SUPFAM" id="SSF51445">
    <property type="entry name" value="(Trans)glycosidases"/>
    <property type="match status" value="1"/>
</dbReference>
<dbReference type="SUPFAM" id="SSF49344">
    <property type="entry name" value="CBD9-like"/>
    <property type="match status" value="1"/>
</dbReference>
<feature type="domain" description="Glycoside hydrolase family 42 N-terminal" evidence="4">
    <location>
        <begin position="663"/>
        <end position="944"/>
    </location>
</feature>
<keyword evidence="3" id="KW-0175">Coiled coil</keyword>
<keyword evidence="2" id="KW-0326">Glycosidase</keyword>
<keyword evidence="1" id="KW-0378">Hydrolase</keyword>
<evidence type="ECO:0000259" key="4">
    <source>
        <dbReference type="Pfam" id="PF02449"/>
    </source>
</evidence>
<comment type="caution">
    <text evidence="5">The sequence shown here is derived from an EMBL/GenBank/DDBJ whole genome shotgun (WGS) entry which is preliminary data.</text>
</comment>
<dbReference type="RefSeq" id="WP_116884048.1">
    <property type="nucleotide sequence ID" value="NZ_QEKH01000013.1"/>
</dbReference>
<organism evidence="5 6">
    <name type="scientific">Victivallis vadensis</name>
    <dbReference type="NCBI Taxonomy" id="172901"/>
    <lineage>
        <taxon>Bacteria</taxon>
        <taxon>Pseudomonadati</taxon>
        <taxon>Lentisphaerota</taxon>
        <taxon>Lentisphaeria</taxon>
        <taxon>Victivallales</taxon>
        <taxon>Victivallaceae</taxon>
        <taxon>Victivallis</taxon>
    </lineage>
</organism>
<dbReference type="InterPro" id="IPR013529">
    <property type="entry name" value="Glyco_hydro_42_N"/>
</dbReference>
<gene>
    <name evidence="5" type="ORF">C8D82_113103</name>
</gene>
<evidence type="ECO:0000313" key="6">
    <source>
        <dbReference type="Proteomes" id="UP000245959"/>
    </source>
</evidence>
<dbReference type="Gene3D" id="2.60.40.1190">
    <property type="match status" value="1"/>
</dbReference>
<reference evidence="5 6" key="1">
    <citation type="submission" date="2018-04" db="EMBL/GenBank/DDBJ databases">
        <title>Genomic Encyclopedia of Type Strains, Phase IV (KMG-IV): sequencing the most valuable type-strain genomes for metagenomic binning, comparative biology and taxonomic classification.</title>
        <authorList>
            <person name="Goeker M."/>
        </authorList>
    </citation>
    <scope>NUCLEOTIDE SEQUENCE [LARGE SCALE GENOMIC DNA]</scope>
    <source>
        <strain evidence="5 6">DSM 14823</strain>
    </source>
</reference>
<proteinExistence type="predicted"/>
<name>A0A2U1AYX4_9BACT</name>
<dbReference type="InterPro" id="IPR017853">
    <property type="entry name" value="GH"/>
</dbReference>
<dbReference type="Pfam" id="PF02449">
    <property type="entry name" value="Glyco_hydro_42"/>
    <property type="match status" value="1"/>
</dbReference>
<sequence length="1178" mass="131148">MRTLLFCGLLIGCCVADGGNLLKNGSFELGSPGGVPENWHFAVSGDAQAEIAVTDESATDGKQALRFASASARQPNVYGMVVQEAPLRAGVPYVLKFKAKGENANGFLVCIGKGWHLRFRPQGIGPEWRSCSYRFTLKPEQLEKNGKAPVVLIVEDTAGKILIDEISITEEGNAVVSPAEFQRERVCVVPEFSGELSKLRTIPAGVPVMKIPSSPEFSGTGAMPDPKRFSAEAALMHNERGLIFLVEVKDSSPNPGEGELMWKNDSVQIRLDQAGLANDRANESDLEFGVSVGKTGTIRTWNYSGGGELPADSSQWFGHRGRDGYFIAGVIGWNYLAALKPPYFTFNVVVNDLNANKRRDVYFLTPGLHDAKYSTQYVKALLDTGHPVLGASPANLLSTDAFTGTLVGANLKAPLRLEAAVTDGAGRVHLVPLREIPKTGAGDMIKLEYAIPAGNLADGECRIEFRANGEPLAGYAVKKADLIKQQSARLDAALRRLETLRRELANEKSEYVRLPLNVLGDFLPRFRERMDRAGDKRLHAERLLMVMPDAEAALDDLERLAGELKRGRKLPVTWRYIPGPIRLAEGWPKAKLQSSDGRVEERDVVFVGYGHFANMRRDFPNFPKYGANVIQIERGPRSLYPRRGEKREFDPDFSDLEREFGPMLAESWANGMPVVLLISPHYSPEWWEKAHPEAKLASGFLKYNIAHPEARRMMKAYIRDFLGRLRQQPYAAAIHSICILNEPTFTGTLQEPFLRGEFRKYLEKKFGSVAAFNRAAGGEFPSFDAVVEAGVKNPAVDAEFALYRRSEMKNWAKFLADEVRAVWPGMPVHAKIMIMNSTFDKSHAIDPEMFAEFSDYNGNDNYGNYKEGGYLSDWVQFALGHELQFSMKPASIVNAENHIIRDSERRPIPNDHIYTVNFQQHVTGASALVTWVWVDYSPESARNTHKDLQGNIALRPGNVIAQGIAALDAVRLAGELKAFTAYEPEIAILYSPTSTAFNPALLKNELFKFYAQSAFTGHRLRFLSEKQLVDGKLGKTRLLFVIGSANVSRVAADALAKFPGKVVADRHSLRFDEFNRPLKLAFRPEILPDFIKAPELKKRYFDPVVPLPVELEGDCDGIFFRVVPDGRGGRLVNLVNYTEAPRKLRLKSELAFFDLIREEAFDNEFELPPLKPLLLRAK</sequence>
<evidence type="ECO:0000256" key="1">
    <source>
        <dbReference type="ARBA" id="ARBA00022801"/>
    </source>
</evidence>
<dbReference type="AlphaFoldDB" id="A0A2U1AYX4"/>
<dbReference type="GO" id="GO:0009341">
    <property type="term" value="C:beta-galactosidase complex"/>
    <property type="evidence" value="ECO:0007669"/>
    <property type="project" value="InterPro"/>
</dbReference>
<dbReference type="InterPro" id="IPR008979">
    <property type="entry name" value="Galactose-bd-like_sf"/>
</dbReference>